<reference evidence="3" key="3">
    <citation type="submission" date="2025-09" db="UniProtKB">
        <authorList>
            <consortium name="Ensembl"/>
        </authorList>
    </citation>
    <scope>IDENTIFICATION</scope>
    <source>
        <strain evidence="3">broiler</strain>
    </source>
</reference>
<evidence type="ECO:0000256" key="1">
    <source>
        <dbReference type="SAM" id="MobiDB-lite"/>
    </source>
</evidence>
<reference evidence="3" key="2">
    <citation type="submission" date="2025-08" db="UniProtKB">
        <authorList>
            <consortium name="Ensembl"/>
        </authorList>
    </citation>
    <scope>IDENTIFICATION</scope>
    <source>
        <strain evidence="3">broiler</strain>
    </source>
</reference>
<dbReference type="Pfam" id="PF23670">
    <property type="entry name" value="PIGBOS1"/>
    <property type="match status" value="1"/>
</dbReference>
<feature type="region of interest" description="Disordered" evidence="1">
    <location>
        <begin position="29"/>
        <end position="54"/>
    </location>
</feature>
<dbReference type="GeneID" id="105694155"/>
<organism evidence="3 4">
    <name type="scientific">Gallus gallus</name>
    <name type="common">Chicken</name>
    <dbReference type="NCBI Taxonomy" id="9031"/>
    <lineage>
        <taxon>Eukaryota</taxon>
        <taxon>Metazoa</taxon>
        <taxon>Chordata</taxon>
        <taxon>Craniata</taxon>
        <taxon>Vertebrata</taxon>
        <taxon>Euteleostomi</taxon>
        <taxon>Archelosauria</taxon>
        <taxon>Archosauria</taxon>
        <taxon>Dinosauria</taxon>
        <taxon>Saurischia</taxon>
        <taxon>Theropoda</taxon>
        <taxon>Coelurosauria</taxon>
        <taxon>Aves</taxon>
        <taxon>Neognathae</taxon>
        <taxon>Galloanserae</taxon>
        <taxon>Galliformes</taxon>
        <taxon>Phasianidae</taxon>
        <taxon>Phasianinae</taxon>
        <taxon>Gallus</taxon>
    </lineage>
</organism>
<name>A0A8V0ZSH1_CHICK</name>
<evidence type="ECO:0000313" key="4">
    <source>
        <dbReference type="Proteomes" id="UP000000539"/>
    </source>
</evidence>
<dbReference type="KEGG" id="gga:105694155"/>
<dbReference type="GlyGen" id="A0A8V0ZSH1">
    <property type="glycosylation" value="1 site"/>
</dbReference>
<gene>
    <name evidence="3" type="primary">PIGBOS1</name>
</gene>
<proteinExistence type="predicted"/>
<keyword evidence="4" id="KW-1185">Reference proteome</keyword>
<feature type="transmembrane region" description="Helical" evidence="2">
    <location>
        <begin position="6"/>
        <end position="25"/>
    </location>
</feature>
<dbReference type="InterPro" id="IPR057394">
    <property type="entry name" value="PIGBOS1"/>
</dbReference>
<dbReference type="CTD" id="101928527"/>
<keyword evidence="2" id="KW-0472">Membrane</keyword>
<evidence type="ECO:0000256" key="2">
    <source>
        <dbReference type="SAM" id="Phobius"/>
    </source>
</evidence>
<dbReference type="Proteomes" id="UP000000539">
    <property type="component" value="Chromosome 10"/>
</dbReference>
<evidence type="ECO:0000313" key="3">
    <source>
        <dbReference type="Ensembl" id="ENSGALP00010031747.1"/>
    </source>
</evidence>
<dbReference type="AlphaFoldDB" id="A0A8V0ZSH1"/>
<reference evidence="3" key="1">
    <citation type="submission" date="2020-11" db="EMBL/GenBank/DDBJ databases">
        <title>Gallus gallus (Chicken) genome, bGalGal1, GRCg7b, maternal haplotype autosomes + Z &amp; W.</title>
        <authorList>
            <person name="Warren W."/>
            <person name="Formenti G."/>
            <person name="Fedrigo O."/>
            <person name="Haase B."/>
            <person name="Mountcastle J."/>
            <person name="Balacco J."/>
            <person name="Tracey A."/>
            <person name="Schneider V."/>
            <person name="Okimoto R."/>
            <person name="Cheng H."/>
            <person name="Hawken R."/>
            <person name="Howe K."/>
            <person name="Jarvis E.D."/>
        </authorList>
    </citation>
    <scope>NUCLEOTIDE SEQUENCE [LARGE SCALE GENOMIC DNA]</scope>
    <source>
        <strain evidence="3">Broiler</strain>
    </source>
</reference>
<protein>
    <submittedName>
        <fullName evidence="3">PIGB opposite strand 1</fullName>
    </submittedName>
</protein>
<keyword evidence="2" id="KW-0812">Transmembrane</keyword>
<keyword evidence="2" id="KW-1133">Transmembrane helix</keyword>
<dbReference type="RefSeq" id="NP_001295370.2">
    <property type="nucleotide sequence ID" value="NM_001308441.2"/>
</dbReference>
<dbReference type="Ensembl" id="ENSGALT00010052837.1">
    <property type="protein sequence ID" value="ENSGALP00010031747.1"/>
    <property type="gene ID" value="ENSGALG00010021735.1"/>
</dbReference>
<sequence length="54" mass="5809">MRGRPPLPHVAVAVALGVASGLYVYRPIFQPPTHQEPQQSPPGPTTDAAPKRRP</sequence>
<accession>A0A8V0ZSH1</accession>